<dbReference type="Gene3D" id="3.40.50.300">
    <property type="entry name" value="P-loop containing nucleotide triphosphate hydrolases"/>
    <property type="match status" value="2"/>
</dbReference>
<dbReference type="AlphaFoldDB" id="A0A444MBL0"/>
<protein>
    <submittedName>
        <fullName evidence="3">Chromosome segregation protein SMC</fullName>
    </submittedName>
</protein>
<proteinExistence type="predicted"/>
<feature type="coiled-coil region" evidence="1">
    <location>
        <begin position="490"/>
        <end position="524"/>
    </location>
</feature>
<evidence type="ECO:0000256" key="1">
    <source>
        <dbReference type="SAM" id="Coils"/>
    </source>
</evidence>
<evidence type="ECO:0000259" key="2">
    <source>
        <dbReference type="Pfam" id="PF13514"/>
    </source>
</evidence>
<dbReference type="InterPro" id="IPR038734">
    <property type="entry name" value="YhaN_AAA"/>
</dbReference>
<reference evidence="3 4" key="1">
    <citation type="journal article" date="2015" name="Int. J. Syst. Evol. Microbiol.">
        <title>Gemmobacter intermedius sp. nov., isolated from a white stork (Ciconia ciconia).</title>
        <authorList>
            <person name="Kampfer P."/>
            <person name="Jerzak L."/>
            <person name="Wilharm G."/>
            <person name="Golke J."/>
            <person name="Busse H.J."/>
            <person name="Glaeser S.P."/>
        </authorList>
    </citation>
    <scope>NUCLEOTIDE SEQUENCE [LARGE SCALE GENOMIC DNA]</scope>
    <source>
        <strain evidence="3 4">119/4</strain>
    </source>
</reference>
<dbReference type="PANTHER" id="PTHR41259">
    <property type="entry name" value="DOUBLE-STRAND BREAK REPAIR RAD50 ATPASE, PUTATIVE-RELATED"/>
    <property type="match status" value="1"/>
</dbReference>
<dbReference type="PANTHER" id="PTHR41259:SF1">
    <property type="entry name" value="DOUBLE-STRAND BREAK REPAIR RAD50 ATPASE, PUTATIVE-RELATED"/>
    <property type="match status" value="1"/>
</dbReference>
<dbReference type="RefSeq" id="WP_128488886.1">
    <property type="nucleotide sequence ID" value="NZ_JBHLXB010000159.1"/>
</dbReference>
<dbReference type="EMBL" id="SBLC01000012">
    <property type="protein sequence ID" value="RWY41114.1"/>
    <property type="molecule type" value="Genomic_DNA"/>
</dbReference>
<keyword evidence="4" id="KW-1185">Reference proteome</keyword>
<dbReference type="InterPro" id="IPR027417">
    <property type="entry name" value="P-loop_NTPase"/>
</dbReference>
<dbReference type="Pfam" id="PF13514">
    <property type="entry name" value="AAA_27"/>
    <property type="match status" value="1"/>
</dbReference>
<feature type="coiled-coil region" evidence="1">
    <location>
        <begin position="269"/>
        <end position="296"/>
    </location>
</feature>
<dbReference type="SUPFAM" id="SSF52540">
    <property type="entry name" value="P-loop containing nucleoside triphosphate hydrolases"/>
    <property type="match status" value="1"/>
</dbReference>
<feature type="coiled-coil region" evidence="1">
    <location>
        <begin position="184"/>
        <end position="228"/>
    </location>
</feature>
<evidence type="ECO:0000313" key="3">
    <source>
        <dbReference type="EMBL" id="RWY41114.1"/>
    </source>
</evidence>
<accession>A0A444MBL0</accession>
<keyword evidence="1" id="KW-0175">Coiled coil</keyword>
<feature type="coiled-coil region" evidence="1">
    <location>
        <begin position="588"/>
        <end position="615"/>
    </location>
</feature>
<sequence>MRLDRLDLTRYGRFTDRSLSFRRPDPGGADLHILYGPNEAGKSTLFSAWLDLLFGIGARTRYDFLHAGPALQIGAAITHPGGSLDIRRLKRNSGSLTDAHGAPLPETRLTSALGGLTREGYSAMFSLDDETLERGGESILSSRGDLGQMLFSASAGLAGLAPQLDTLRQTLDGFHRTGKRSGWLYDAKKQLTELERRRRELDVSAGTLQRLIKEAQAAEQAWSEARSAEEAEQHRLDRLQELAGTLPLLARLSRLREACAPFQGLPEATEELQERFDALEAERERLSNRIKDRALRLEYLADQRAALSPDPEILARAAAIEAAEALRPEHDGARKDLPRRRDEAAEARTRLNGLLAQLGQSGTDPQQILLPPQRMAALRALLTARSGLQSSAATSALEERKAADFLARETARLGDPGPAEDEAALTALLARLRSHDPSEALARARRAREEALSRSEAALQALAPWRGTGAALAALSPPGGREIADWQTRLGRAESAEHDARRDLERLRDEIAQLERESAERSATRSAATAGGLTLADAARIRQRREALWAAHLTDLTRESADRFEQALREDDRLSLLLATSLAEAQRAAGDQARLDSAKLRLSEAEARLAAAISLQSAVTAEITAAAAGLGLPVTALADLTSWLERRSTALSELSALRAAETALQGCEEALGAARNLLAAALGIPDTSDRPPFELLLATAVARIEAAERRREARQHLAALTADLQERRAAATEAAEALAAWRSRWQSQTNATLLAGLSEEDPGAGAVLDLLDQLSVVAQTTATLDDRIAKMEANCERFVAAKDALLNALQMPQDQPWSDVLQRLRRAQDAARDDEALDSRLAAENRDDARDHRALSACCGEIAEIGTALGWTEQSGSLADHLRRCREAAQLRQEIEGLESELRDRPLPGPDETPEVVRQRVLDLRAALTLLRSETESRLAACLEAKQRVEAVGGDDQLARIAAERETLLLEIRERATTHLTQKFGLIAFEAGLRRYRDHHRSSMMTRASEAFSRLSRGAYSGLAAQPDGAREVLVALAVGGGAKLAADLSKGARFQLYLALRIAGYHELAQSRTMVPFIADDIMETFDDGRSAAAFSLLGEMSRLGQVIYLTHHRHLCDIAISVCPEANIIEL</sequence>
<dbReference type="OrthoDB" id="9764467at2"/>
<organism evidence="3 4">
    <name type="scientific">Falsigemmobacter intermedius</name>
    <dbReference type="NCBI Taxonomy" id="1553448"/>
    <lineage>
        <taxon>Bacteria</taxon>
        <taxon>Pseudomonadati</taxon>
        <taxon>Pseudomonadota</taxon>
        <taxon>Alphaproteobacteria</taxon>
        <taxon>Rhodobacterales</taxon>
        <taxon>Paracoccaceae</taxon>
        <taxon>Falsigemmobacter</taxon>
    </lineage>
</organism>
<dbReference type="Proteomes" id="UP000287168">
    <property type="component" value="Unassembled WGS sequence"/>
</dbReference>
<evidence type="ECO:0000313" key="4">
    <source>
        <dbReference type="Proteomes" id="UP000287168"/>
    </source>
</evidence>
<gene>
    <name evidence="3" type="ORF">EP867_10415</name>
</gene>
<feature type="domain" description="YhaN AAA" evidence="2">
    <location>
        <begin position="1"/>
        <end position="205"/>
    </location>
</feature>
<comment type="caution">
    <text evidence="3">The sequence shown here is derived from an EMBL/GenBank/DDBJ whole genome shotgun (WGS) entry which is preliminary data.</text>
</comment>
<name>A0A444MBL0_9RHOB</name>